<protein>
    <recommendedName>
        <fullName evidence="6">NAD(P)-binding protein</fullName>
    </recommendedName>
</protein>
<dbReference type="InterPro" id="IPR002347">
    <property type="entry name" value="SDR_fam"/>
</dbReference>
<dbReference type="PANTHER" id="PTHR43976">
    <property type="entry name" value="SHORT CHAIN DEHYDROGENASE"/>
    <property type="match status" value="1"/>
</dbReference>
<dbReference type="HOGENOM" id="CLU_010194_2_9_1"/>
<dbReference type="Gene3D" id="3.40.50.720">
    <property type="entry name" value="NAD(P)-binding Rossmann-like Domain"/>
    <property type="match status" value="1"/>
</dbReference>
<dbReference type="InterPro" id="IPR051911">
    <property type="entry name" value="SDR_oxidoreductase"/>
</dbReference>
<evidence type="ECO:0000256" key="3">
    <source>
        <dbReference type="RuleBase" id="RU000363"/>
    </source>
</evidence>
<evidence type="ECO:0000256" key="1">
    <source>
        <dbReference type="ARBA" id="ARBA00006484"/>
    </source>
</evidence>
<dbReference type="InterPro" id="IPR036291">
    <property type="entry name" value="NAD(P)-bd_dom_sf"/>
</dbReference>
<evidence type="ECO:0008006" key="6">
    <source>
        <dbReference type="Google" id="ProtNLM"/>
    </source>
</evidence>
<dbReference type="EMBL" id="KN832888">
    <property type="protein sequence ID" value="KIM94853.1"/>
    <property type="molecule type" value="Genomic_DNA"/>
</dbReference>
<dbReference type="GO" id="GO:0016491">
    <property type="term" value="F:oxidoreductase activity"/>
    <property type="evidence" value="ECO:0007669"/>
    <property type="project" value="UniProtKB-KW"/>
</dbReference>
<dbReference type="CDD" id="cd05374">
    <property type="entry name" value="17beta-HSD-like_SDR_c"/>
    <property type="match status" value="1"/>
</dbReference>
<proteinExistence type="inferred from homology"/>
<dbReference type="PRINTS" id="PR00080">
    <property type="entry name" value="SDRFAMILY"/>
</dbReference>
<organism evidence="4 5">
    <name type="scientific">Oidiodendron maius (strain Zn)</name>
    <dbReference type="NCBI Taxonomy" id="913774"/>
    <lineage>
        <taxon>Eukaryota</taxon>
        <taxon>Fungi</taxon>
        <taxon>Dikarya</taxon>
        <taxon>Ascomycota</taxon>
        <taxon>Pezizomycotina</taxon>
        <taxon>Leotiomycetes</taxon>
        <taxon>Leotiomycetes incertae sedis</taxon>
        <taxon>Myxotrichaceae</taxon>
        <taxon>Oidiodendron</taxon>
    </lineage>
</organism>
<dbReference type="OrthoDB" id="1274115at2759"/>
<dbReference type="AlphaFoldDB" id="A0A0C3C7G0"/>
<evidence type="ECO:0000313" key="4">
    <source>
        <dbReference type="EMBL" id="KIM94853.1"/>
    </source>
</evidence>
<reference evidence="4 5" key="1">
    <citation type="submission" date="2014-04" db="EMBL/GenBank/DDBJ databases">
        <authorList>
            <consortium name="DOE Joint Genome Institute"/>
            <person name="Kuo A."/>
            <person name="Martino E."/>
            <person name="Perotto S."/>
            <person name="Kohler A."/>
            <person name="Nagy L.G."/>
            <person name="Floudas D."/>
            <person name="Copeland A."/>
            <person name="Barry K.W."/>
            <person name="Cichocki N."/>
            <person name="Veneault-Fourrey C."/>
            <person name="LaButti K."/>
            <person name="Lindquist E.A."/>
            <person name="Lipzen A."/>
            <person name="Lundell T."/>
            <person name="Morin E."/>
            <person name="Murat C."/>
            <person name="Sun H."/>
            <person name="Tunlid A."/>
            <person name="Henrissat B."/>
            <person name="Grigoriev I.V."/>
            <person name="Hibbett D.S."/>
            <person name="Martin F."/>
            <person name="Nordberg H.P."/>
            <person name="Cantor M.N."/>
            <person name="Hua S.X."/>
        </authorList>
    </citation>
    <scope>NUCLEOTIDE SEQUENCE [LARGE SCALE GENOMIC DNA]</scope>
    <source>
        <strain evidence="4 5">Zn</strain>
    </source>
</reference>
<keyword evidence="2" id="KW-0560">Oxidoreductase</keyword>
<dbReference type="Pfam" id="PF00106">
    <property type="entry name" value="adh_short"/>
    <property type="match status" value="1"/>
</dbReference>
<gene>
    <name evidence="4" type="ORF">OIDMADRAFT_171685</name>
</gene>
<evidence type="ECO:0000313" key="5">
    <source>
        <dbReference type="Proteomes" id="UP000054321"/>
    </source>
</evidence>
<dbReference type="PANTHER" id="PTHR43976:SF16">
    <property type="entry name" value="SHORT-CHAIN DEHYDROGENASE_REDUCTASE FAMILY PROTEIN"/>
    <property type="match status" value="1"/>
</dbReference>
<dbReference type="Proteomes" id="UP000054321">
    <property type="component" value="Unassembled WGS sequence"/>
</dbReference>
<dbReference type="STRING" id="913774.A0A0C3C7G0"/>
<accession>A0A0C3C7G0</accession>
<sequence>MNLAVTGCSSGMGAAFVTQIAKSGHRVVATARKISTLDYLADAPNVLKLKLDVTSPADVSAVVAATIEKFGRIDVLINNAGYGLMGDFEAIPDVEARKEFETNFWGTINMTREVLRVFREVNPKGQGGTVVQVSSMGGFLGFPGNTFYHASKFALEGATEAIAKEMLPDWNIKFLLLEPGGIKTQYAETSISSVKRHPAYEGPEYPTSKLLAYLESPNARVHWGEAADVAQTVFNTVSKRGDRALPLRLPMGSDAYRMMMEKTEAVAKELSEWRSEIEAISVPAQVESINFLRK</sequence>
<comment type="similarity">
    <text evidence="1 3">Belongs to the short-chain dehydrogenases/reductases (SDR) family.</text>
</comment>
<evidence type="ECO:0000256" key="2">
    <source>
        <dbReference type="ARBA" id="ARBA00023002"/>
    </source>
</evidence>
<keyword evidence="5" id="KW-1185">Reference proteome</keyword>
<dbReference type="SUPFAM" id="SSF51735">
    <property type="entry name" value="NAD(P)-binding Rossmann-fold domains"/>
    <property type="match status" value="1"/>
</dbReference>
<reference evidence="5" key="2">
    <citation type="submission" date="2015-01" db="EMBL/GenBank/DDBJ databases">
        <title>Evolutionary Origins and Diversification of the Mycorrhizal Mutualists.</title>
        <authorList>
            <consortium name="DOE Joint Genome Institute"/>
            <consortium name="Mycorrhizal Genomics Consortium"/>
            <person name="Kohler A."/>
            <person name="Kuo A."/>
            <person name="Nagy L.G."/>
            <person name="Floudas D."/>
            <person name="Copeland A."/>
            <person name="Barry K.W."/>
            <person name="Cichocki N."/>
            <person name="Veneault-Fourrey C."/>
            <person name="LaButti K."/>
            <person name="Lindquist E.A."/>
            <person name="Lipzen A."/>
            <person name="Lundell T."/>
            <person name="Morin E."/>
            <person name="Murat C."/>
            <person name="Riley R."/>
            <person name="Ohm R."/>
            <person name="Sun H."/>
            <person name="Tunlid A."/>
            <person name="Henrissat B."/>
            <person name="Grigoriev I.V."/>
            <person name="Hibbett D.S."/>
            <person name="Martin F."/>
        </authorList>
    </citation>
    <scope>NUCLEOTIDE SEQUENCE [LARGE SCALE GENOMIC DNA]</scope>
    <source>
        <strain evidence="5">Zn</strain>
    </source>
</reference>
<name>A0A0C3C7G0_OIDMZ</name>
<dbReference type="PRINTS" id="PR00081">
    <property type="entry name" value="GDHRDH"/>
</dbReference>
<dbReference type="InParanoid" id="A0A0C3C7G0"/>